<dbReference type="EMBL" id="VEWN01000012">
    <property type="protein sequence ID" value="KAA1053965.1"/>
    <property type="molecule type" value="Genomic_DNA"/>
</dbReference>
<gene>
    <name evidence="2" type="ORF">ACJ41P_15945</name>
    <name evidence="1" type="ORF">FH063_002200</name>
</gene>
<reference evidence="2 4" key="2">
    <citation type="submission" date="2024-11" db="EMBL/GenBank/DDBJ databases">
        <title>Draft genome sequences of two bacteria associated to sugarcane roots in Colombia.</title>
        <authorList>
            <person name="Pardo-Diaz S."/>
            <person name="Masmela-Mendoza J."/>
            <person name="Delgadillo-Duran P."/>
            <person name="Bautista E.J."/>
            <person name="Rojas-Tapias D.F."/>
        </authorList>
    </citation>
    <scope>NUCLEOTIDE SEQUENCE [LARGE SCALE GENOMIC DNA]</scope>
    <source>
        <strain evidence="2 4">Ap18</strain>
    </source>
</reference>
<dbReference type="InterPro" id="IPR003329">
    <property type="entry name" value="Cytidylyl_trans"/>
</dbReference>
<dbReference type="PANTHER" id="PTHR21485:SF6">
    <property type="entry name" value="N-ACYLNEURAMINATE CYTIDYLYLTRANSFERASE-RELATED"/>
    <property type="match status" value="1"/>
</dbReference>
<dbReference type="SUPFAM" id="SSF53448">
    <property type="entry name" value="Nucleotide-diphospho-sugar transferases"/>
    <property type="match status" value="1"/>
</dbReference>
<dbReference type="EMBL" id="JBJLSN010000021">
    <property type="protein sequence ID" value="MFL7902625.1"/>
    <property type="molecule type" value="Genomic_DNA"/>
</dbReference>
<organism evidence="1 3">
    <name type="scientific">Azospirillum argentinense</name>
    <dbReference type="NCBI Taxonomy" id="2970906"/>
    <lineage>
        <taxon>Bacteria</taxon>
        <taxon>Pseudomonadati</taxon>
        <taxon>Pseudomonadota</taxon>
        <taxon>Alphaproteobacteria</taxon>
        <taxon>Rhodospirillales</taxon>
        <taxon>Azospirillaceae</taxon>
        <taxon>Azospirillum</taxon>
    </lineage>
</organism>
<name>A0A5B0KPZ2_9PROT</name>
<evidence type="ECO:0000313" key="3">
    <source>
        <dbReference type="Proteomes" id="UP000325333"/>
    </source>
</evidence>
<protein>
    <submittedName>
        <fullName evidence="2">Cytidylyltransferase domain-containing protein</fullName>
    </submittedName>
</protein>
<dbReference type="RefSeq" id="WP_149650791.1">
    <property type="nucleotide sequence ID" value="NZ_JBJLSN010000021.1"/>
</dbReference>
<dbReference type="AlphaFoldDB" id="A0A5B0KPZ2"/>
<evidence type="ECO:0000313" key="2">
    <source>
        <dbReference type="EMBL" id="MFL7902625.1"/>
    </source>
</evidence>
<dbReference type="Proteomes" id="UP000325333">
    <property type="component" value="Unassembled WGS sequence"/>
</dbReference>
<comment type="caution">
    <text evidence="1">The sequence shown here is derived from an EMBL/GenBank/DDBJ whole genome shotgun (WGS) entry which is preliminary data.</text>
</comment>
<dbReference type="InterPro" id="IPR050793">
    <property type="entry name" value="CMP-NeuNAc_synthase"/>
</dbReference>
<reference evidence="1 3" key="1">
    <citation type="submission" date="2019-07" db="EMBL/GenBank/DDBJ databases">
        <title>Genome sequencing of the stress-tolerant strain Azospirillum brasilense Az19.</title>
        <authorList>
            <person name="Maroniche G.A."/>
            <person name="Garcia J.E."/>
            <person name="Pagnussat L."/>
            <person name="Amenta M."/>
            <person name="Creus C.M."/>
        </authorList>
    </citation>
    <scope>NUCLEOTIDE SEQUENCE [LARGE SCALE GENOMIC DNA]</scope>
    <source>
        <strain evidence="1 3">Az19</strain>
    </source>
</reference>
<dbReference type="CDD" id="cd02513">
    <property type="entry name" value="CMP-NeuAc_Synthase"/>
    <property type="match status" value="1"/>
</dbReference>
<dbReference type="InterPro" id="IPR029044">
    <property type="entry name" value="Nucleotide-diphossugar_trans"/>
</dbReference>
<dbReference type="Pfam" id="PF02348">
    <property type="entry name" value="CTP_transf_3"/>
    <property type="match status" value="1"/>
</dbReference>
<evidence type="ECO:0000313" key="4">
    <source>
        <dbReference type="Proteomes" id="UP001628281"/>
    </source>
</evidence>
<accession>A0A5B0KPZ2</accession>
<dbReference type="Proteomes" id="UP001628281">
    <property type="component" value="Unassembled WGS sequence"/>
</dbReference>
<keyword evidence="4" id="KW-1185">Reference proteome</keyword>
<keyword evidence="2" id="KW-0548">Nucleotidyltransferase</keyword>
<evidence type="ECO:0000313" key="1">
    <source>
        <dbReference type="EMBL" id="KAA1053965.1"/>
    </source>
</evidence>
<dbReference type="Gene3D" id="3.90.550.10">
    <property type="entry name" value="Spore Coat Polysaccharide Biosynthesis Protein SpsA, Chain A"/>
    <property type="match status" value="1"/>
</dbReference>
<proteinExistence type="predicted"/>
<dbReference type="GO" id="GO:0008781">
    <property type="term" value="F:N-acylneuraminate cytidylyltransferase activity"/>
    <property type="evidence" value="ECO:0007669"/>
    <property type="project" value="TreeGrafter"/>
</dbReference>
<dbReference type="PANTHER" id="PTHR21485">
    <property type="entry name" value="HAD SUPERFAMILY MEMBERS CMAS AND KDSC"/>
    <property type="match status" value="1"/>
</dbReference>
<keyword evidence="2" id="KW-0808">Transferase</keyword>
<sequence>MAILCVIGARGGSTGLRNKNIRPLLGKPLIAWSIEQAQQTPGIDRIVVSTDNDDIAAVARRCGADVPFRRPAELATTTAAKFPVWQHALAEAECFYGKAFDTVVDLDCTCPLRDVADISGAIERLRQRREDGVDMVMGVADALRNPYFNILEAGENGFLRPSKPLPSAVVCRQDAPRVFTHAGNLYVMTADYLRRSQGLLDGHVEGYDVGSGKAFDIDDELGFAVVEFLMRRKLGVGATADTGEVRTDG</sequence>